<gene>
    <name evidence="1" type="ORF">DPMN_004952</name>
</gene>
<name>A0A9D4MSA2_DREPO</name>
<accession>A0A9D4MSA2</accession>
<dbReference type="Proteomes" id="UP000828390">
    <property type="component" value="Unassembled WGS sequence"/>
</dbReference>
<evidence type="ECO:0000313" key="2">
    <source>
        <dbReference type="Proteomes" id="UP000828390"/>
    </source>
</evidence>
<comment type="caution">
    <text evidence="1">The sequence shown here is derived from an EMBL/GenBank/DDBJ whole genome shotgun (WGS) entry which is preliminary data.</text>
</comment>
<sequence>MAASTAVDGQRDATRCATIPIGTKVAVKSVVIVREAYLVIQVLDIAMGDVSLAT</sequence>
<reference evidence="1" key="1">
    <citation type="journal article" date="2019" name="bioRxiv">
        <title>The Genome of the Zebra Mussel, Dreissena polymorpha: A Resource for Invasive Species Research.</title>
        <authorList>
            <person name="McCartney M.A."/>
            <person name="Auch B."/>
            <person name="Kono T."/>
            <person name="Mallez S."/>
            <person name="Zhang Y."/>
            <person name="Obille A."/>
            <person name="Becker A."/>
            <person name="Abrahante J.E."/>
            <person name="Garbe J."/>
            <person name="Badalamenti J.P."/>
            <person name="Herman A."/>
            <person name="Mangelson H."/>
            <person name="Liachko I."/>
            <person name="Sullivan S."/>
            <person name="Sone E.D."/>
            <person name="Koren S."/>
            <person name="Silverstein K.A.T."/>
            <person name="Beckman K.B."/>
            <person name="Gohl D.M."/>
        </authorList>
    </citation>
    <scope>NUCLEOTIDE SEQUENCE</scope>
    <source>
        <strain evidence="1">Duluth1</strain>
        <tissue evidence="1">Whole animal</tissue>
    </source>
</reference>
<reference evidence="1" key="2">
    <citation type="submission" date="2020-11" db="EMBL/GenBank/DDBJ databases">
        <authorList>
            <person name="McCartney M.A."/>
            <person name="Auch B."/>
            <person name="Kono T."/>
            <person name="Mallez S."/>
            <person name="Becker A."/>
            <person name="Gohl D.M."/>
            <person name="Silverstein K.A.T."/>
            <person name="Koren S."/>
            <person name="Bechman K.B."/>
            <person name="Herman A."/>
            <person name="Abrahante J.E."/>
            <person name="Garbe J."/>
        </authorList>
    </citation>
    <scope>NUCLEOTIDE SEQUENCE</scope>
    <source>
        <strain evidence="1">Duluth1</strain>
        <tissue evidence="1">Whole animal</tissue>
    </source>
</reference>
<dbReference type="EMBL" id="JAIWYP010000001">
    <property type="protein sequence ID" value="KAH3881029.1"/>
    <property type="molecule type" value="Genomic_DNA"/>
</dbReference>
<keyword evidence="2" id="KW-1185">Reference proteome</keyword>
<protein>
    <submittedName>
        <fullName evidence="1">Uncharacterized protein</fullName>
    </submittedName>
</protein>
<dbReference type="AlphaFoldDB" id="A0A9D4MSA2"/>
<organism evidence="1 2">
    <name type="scientific">Dreissena polymorpha</name>
    <name type="common">Zebra mussel</name>
    <name type="synonym">Mytilus polymorpha</name>
    <dbReference type="NCBI Taxonomy" id="45954"/>
    <lineage>
        <taxon>Eukaryota</taxon>
        <taxon>Metazoa</taxon>
        <taxon>Spiralia</taxon>
        <taxon>Lophotrochozoa</taxon>
        <taxon>Mollusca</taxon>
        <taxon>Bivalvia</taxon>
        <taxon>Autobranchia</taxon>
        <taxon>Heteroconchia</taxon>
        <taxon>Euheterodonta</taxon>
        <taxon>Imparidentia</taxon>
        <taxon>Neoheterodontei</taxon>
        <taxon>Myida</taxon>
        <taxon>Dreissenoidea</taxon>
        <taxon>Dreissenidae</taxon>
        <taxon>Dreissena</taxon>
    </lineage>
</organism>
<evidence type="ECO:0000313" key="1">
    <source>
        <dbReference type="EMBL" id="KAH3881029.1"/>
    </source>
</evidence>
<proteinExistence type="predicted"/>